<proteinExistence type="predicted"/>
<dbReference type="VEuPathDB" id="FungiDB:SeMB42_g05323"/>
<dbReference type="Gene3D" id="2.60.40.10">
    <property type="entry name" value="Immunoglobulins"/>
    <property type="match status" value="5"/>
</dbReference>
<dbReference type="InterPro" id="IPR013783">
    <property type="entry name" value="Ig-like_fold"/>
</dbReference>
<feature type="region of interest" description="Disordered" evidence="1">
    <location>
        <begin position="1"/>
        <end position="82"/>
    </location>
</feature>
<name>A0A507D145_9FUNG</name>
<protein>
    <recommendedName>
        <fullName evidence="2">Deleted in lung and esophageal cancer protein 1 Ig-like domain-containing protein</fullName>
    </recommendedName>
</protein>
<dbReference type="InterPro" id="IPR059041">
    <property type="entry name" value="Ig_DLEC1_1"/>
</dbReference>
<evidence type="ECO:0000256" key="1">
    <source>
        <dbReference type="SAM" id="MobiDB-lite"/>
    </source>
</evidence>
<evidence type="ECO:0000313" key="3">
    <source>
        <dbReference type="EMBL" id="TPX45163.1"/>
    </source>
</evidence>
<feature type="compositionally biased region" description="Low complexity" evidence="1">
    <location>
        <begin position="1"/>
        <end position="15"/>
    </location>
</feature>
<sequence>MDSSSMSSPRPTSSDVANVPPNTAASASALAAVRATSPTMRTSKSTSSPSHKKAASSKSSKHACKSDKKKLPSSVDELEKPTQPLPAAQIPLESHLVPIDALSLTNLVQSMLANATELKRILATEHERTLKLRDAELAKAKKQARRKISSWGRDSTPQTPPPAELLNLDNENVDSRSSMSSTKASVIRNSLIARPQDLDIFALPPLAAETLQTRNATRVEAILKQRDEKVTDIRRLKDDILDAWKRTYEEEENRLSAGVAAFGQGFIQLELPAEHVLIHIDNEVIRQKSLIPFIQVNDISDHTSENTSQPQRQSSQSNVPEGLMPSPSGRGPHALGRKPRQVASVRPPRPHKSVASYLQNYRLQETPPSIAPSADVLSDLASNYSCETKDNHPCVSADPWRVLFSEYEAGDSYSQVVLFRNIGRRPVRIRANLVPKNVFFIVEPLQTPGVALGLIAPGMSVSYRITFLPRSLADSEANLVVTSEGSSQTLIVPLMARRTRPSLTLPDSLMCGPCRAGLTVTRQWQYENTGGSGKFVMLGPGDNVGTVEMEWTKDVGGSTIAGPFEISPRRFSLNPGQSGVITIKYRPTFLDDSKTEHQDMALIKLACDNGNILMLPVTGLVESAKVAVVRIVDIRGTKLKHPLLDSHGYHATWFGKQNVGAETSRLVTVENKTRLRLPFQWHIHDEFTKIDQARAPFNNGETPFYIYPTEGILHPESEATFDCKFAPVSLGECEGFAQMMLPRSDRSQPDVALGLRCAGMAVPFNVSARPAIMQPPTSIFVGDSWECTLRVYNDSCSEASFEFHVENIDPNMLQVVVPDIDGFVQAGTSLPICIQLLGRFPGVANGRLLCRIADKRGPVLSIPIRARIDFPPGQVEFQETDCDYGLMALGGSLTKRVALMNNSDERVYFDAFISDTSGTFSVSPSEGWMEAHQEVAFYIQCSPKGAGKITEILETKLMSEFGISTEGPTIRLSTTCTPPAVLIEGDQKVYNQCFFEVEHSTPIRVRNTSPLPATVDWDEYRSDIAYVYASPKSIIVPPFDTAQISINSTFYKTGEIDTVTINGTVEGALEPDRRVSFGIEAYVSGICIDVALEVEQGVPPSTLRQLEIKYDSSLFETKTQTLIIRNTSPIRSEFKINVDQYKAPSESDMPSNDSHGDRSALLSISAKEGPSFTSQAGQAYLRRAKGTREIVARARKVLQAGRGAAFKITPATGIIEPHQELKVEIQAFNNLIGSYEDLLMIEIGNWIHMSMPIFLTVSGCPVIMSGPHLAARTTDEIDWLPFGTMPVLPNKHTVEDGCTRSLTLENVCPRDVVITWSNVSSPLSMDTNPIHVPPFRPVKLSLRFASEKVESFDRLLEGAIQYIQPNGTRASWPHPNNTRNLGSETCMKLRVTGKATQPVLSLESGGEDDRHLPK</sequence>
<feature type="compositionally biased region" description="Polar residues" evidence="1">
    <location>
        <begin position="305"/>
        <end position="319"/>
    </location>
</feature>
<accession>A0A507D145</accession>
<reference evidence="3 4" key="1">
    <citation type="journal article" date="2019" name="Sci. Rep.">
        <title>Comparative genomics of chytrid fungi reveal insights into the obligate biotrophic and pathogenic lifestyle of Synchytrium endobioticum.</title>
        <authorList>
            <person name="van de Vossenberg B.T.L.H."/>
            <person name="Warris S."/>
            <person name="Nguyen H.D.T."/>
            <person name="van Gent-Pelzer M.P.E."/>
            <person name="Joly D.L."/>
            <person name="van de Geest H.C."/>
            <person name="Bonants P.J.M."/>
            <person name="Smith D.S."/>
            <person name="Levesque C.A."/>
            <person name="van der Lee T.A.J."/>
        </authorList>
    </citation>
    <scope>NUCLEOTIDE SEQUENCE [LARGE SCALE GENOMIC DNA]</scope>
    <source>
        <strain evidence="3 4">LEV6574</strain>
    </source>
</reference>
<gene>
    <name evidence="3" type="ORF">SeLEV6574_g04043</name>
</gene>
<dbReference type="Pfam" id="PF23277">
    <property type="entry name" value="Ig_Dlec1_1"/>
    <property type="match status" value="1"/>
</dbReference>
<dbReference type="Proteomes" id="UP000320475">
    <property type="component" value="Unassembled WGS sequence"/>
</dbReference>
<feature type="domain" description="Deleted in lung and esophageal cancer protein 1 Ig-like" evidence="2">
    <location>
        <begin position="397"/>
        <end position="500"/>
    </location>
</feature>
<dbReference type="EMBL" id="QEAM01000152">
    <property type="protein sequence ID" value="TPX45163.1"/>
    <property type="molecule type" value="Genomic_DNA"/>
</dbReference>
<comment type="caution">
    <text evidence="3">The sequence shown here is derived from an EMBL/GenBank/DDBJ whole genome shotgun (WGS) entry which is preliminary data.</text>
</comment>
<feature type="region of interest" description="Disordered" evidence="1">
    <location>
        <begin position="145"/>
        <end position="180"/>
    </location>
</feature>
<dbReference type="GO" id="GO:0015631">
    <property type="term" value="F:tubulin binding"/>
    <property type="evidence" value="ECO:0007669"/>
    <property type="project" value="TreeGrafter"/>
</dbReference>
<dbReference type="PANTHER" id="PTHR46348">
    <property type="entry name" value="DELETED IN LUNG AND ESOPHAGEAL CANCER PROTEIN 1"/>
    <property type="match status" value="1"/>
</dbReference>
<evidence type="ECO:0000313" key="4">
    <source>
        <dbReference type="Proteomes" id="UP000320475"/>
    </source>
</evidence>
<evidence type="ECO:0000259" key="2">
    <source>
        <dbReference type="Pfam" id="PF23277"/>
    </source>
</evidence>
<dbReference type="GO" id="GO:0005737">
    <property type="term" value="C:cytoplasm"/>
    <property type="evidence" value="ECO:0007669"/>
    <property type="project" value="TreeGrafter"/>
</dbReference>
<dbReference type="InterPro" id="IPR033304">
    <property type="entry name" value="DLEC1"/>
</dbReference>
<dbReference type="OrthoDB" id="2115465at2759"/>
<dbReference type="GO" id="GO:0005929">
    <property type="term" value="C:cilium"/>
    <property type="evidence" value="ECO:0007669"/>
    <property type="project" value="TreeGrafter"/>
</dbReference>
<feature type="compositionally biased region" description="Low complexity" evidence="1">
    <location>
        <begin position="24"/>
        <end position="49"/>
    </location>
</feature>
<feature type="compositionally biased region" description="Basic residues" evidence="1">
    <location>
        <begin position="50"/>
        <end position="63"/>
    </location>
</feature>
<dbReference type="PANTHER" id="PTHR46348:SF1">
    <property type="entry name" value="DELETED IN LUNG AND ESOPHAGEAL CANCER PROTEIN 1"/>
    <property type="match status" value="1"/>
</dbReference>
<feature type="region of interest" description="Disordered" evidence="1">
    <location>
        <begin position="301"/>
        <end position="351"/>
    </location>
</feature>
<organism evidence="3 4">
    <name type="scientific">Synchytrium endobioticum</name>
    <dbReference type="NCBI Taxonomy" id="286115"/>
    <lineage>
        <taxon>Eukaryota</taxon>
        <taxon>Fungi</taxon>
        <taxon>Fungi incertae sedis</taxon>
        <taxon>Chytridiomycota</taxon>
        <taxon>Chytridiomycota incertae sedis</taxon>
        <taxon>Chytridiomycetes</taxon>
        <taxon>Synchytriales</taxon>
        <taxon>Synchytriaceae</taxon>
        <taxon>Synchytrium</taxon>
    </lineage>
</organism>